<keyword evidence="1" id="KW-0472">Membrane</keyword>
<organism evidence="2 3">
    <name type="scientific">Pedobacter cryoconitis</name>
    <dbReference type="NCBI Taxonomy" id="188932"/>
    <lineage>
        <taxon>Bacteria</taxon>
        <taxon>Pseudomonadati</taxon>
        <taxon>Bacteroidota</taxon>
        <taxon>Sphingobacteriia</taxon>
        <taxon>Sphingobacteriales</taxon>
        <taxon>Sphingobacteriaceae</taxon>
        <taxon>Pedobacter</taxon>
    </lineage>
</organism>
<evidence type="ECO:0000313" key="2">
    <source>
        <dbReference type="EMBL" id="RAJ31054.1"/>
    </source>
</evidence>
<dbReference type="Proteomes" id="UP000249754">
    <property type="component" value="Unassembled WGS sequence"/>
</dbReference>
<evidence type="ECO:0000313" key="3">
    <source>
        <dbReference type="Proteomes" id="UP000249754"/>
    </source>
</evidence>
<name>A0A327STH3_9SPHI</name>
<sequence length="180" mass="20497">MIKSVEKSKYLLLAIFFLLLVCVLDYFTPLDVAVGILYTSIILVALRESRKTIFLLATIATLLIMINFLYFNALATVSHWVFPVNRLISIIGLWVTTTIALNYKSVQEKLLKERIEYTETLEEVLFVTSHRVRNPVANIVKIVEMMGNDHISVKNLKEMIPFLGKSAEELDTVVKDMTGD</sequence>
<accession>A0A327STH3</accession>
<feature type="transmembrane region" description="Helical" evidence="1">
    <location>
        <begin position="12"/>
        <end position="45"/>
    </location>
</feature>
<proteinExistence type="predicted"/>
<dbReference type="GO" id="GO:0000155">
    <property type="term" value="F:phosphorelay sensor kinase activity"/>
    <property type="evidence" value="ECO:0007669"/>
    <property type="project" value="InterPro"/>
</dbReference>
<evidence type="ECO:0008006" key="4">
    <source>
        <dbReference type="Google" id="ProtNLM"/>
    </source>
</evidence>
<dbReference type="OrthoDB" id="9766459at2"/>
<dbReference type="AlphaFoldDB" id="A0A327STH3"/>
<comment type="caution">
    <text evidence="2">The sequence shown here is derived from an EMBL/GenBank/DDBJ whole genome shotgun (WGS) entry which is preliminary data.</text>
</comment>
<dbReference type="InterPro" id="IPR036097">
    <property type="entry name" value="HisK_dim/P_sf"/>
</dbReference>
<dbReference type="RefSeq" id="WP_111633798.1">
    <property type="nucleotide sequence ID" value="NZ_QLLR01000009.1"/>
</dbReference>
<gene>
    <name evidence="2" type="ORF">LY11_02283</name>
</gene>
<evidence type="ECO:0000256" key="1">
    <source>
        <dbReference type="SAM" id="Phobius"/>
    </source>
</evidence>
<protein>
    <recommendedName>
        <fullName evidence="4">Signal transduction histidine kinase dimerisation/phosphoacceptor domain-containing protein</fullName>
    </recommendedName>
</protein>
<keyword evidence="1" id="KW-0812">Transmembrane</keyword>
<dbReference type="EMBL" id="QLLR01000009">
    <property type="protein sequence ID" value="RAJ31054.1"/>
    <property type="molecule type" value="Genomic_DNA"/>
</dbReference>
<keyword evidence="1" id="KW-1133">Transmembrane helix</keyword>
<dbReference type="SUPFAM" id="SSF47384">
    <property type="entry name" value="Homodimeric domain of signal transducing histidine kinase"/>
    <property type="match status" value="1"/>
</dbReference>
<feature type="transmembrane region" description="Helical" evidence="1">
    <location>
        <begin position="52"/>
        <end position="71"/>
    </location>
</feature>
<reference evidence="2 3" key="1">
    <citation type="submission" date="2018-06" db="EMBL/GenBank/DDBJ databases">
        <title>Genomic Encyclopedia of Archaeal and Bacterial Type Strains, Phase II (KMG-II): from individual species to whole genera.</title>
        <authorList>
            <person name="Goeker M."/>
        </authorList>
    </citation>
    <scope>NUCLEOTIDE SEQUENCE [LARGE SCALE GENOMIC DNA]</scope>
    <source>
        <strain evidence="2 3">DSM 14825</strain>
    </source>
</reference>
<feature type="transmembrane region" description="Helical" evidence="1">
    <location>
        <begin position="83"/>
        <end position="103"/>
    </location>
</feature>